<evidence type="ECO:0000256" key="4">
    <source>
        <dbReference type="ARBA" id="ARBA00012313"/>
    </source>
</evidence>
<dbReference type="InterPro" id="IPR019793">
    <property type="entry name" value="Peroxidases_heam-ligand_BS"/>
</dbReference>
<dbReference type="Proteomes" id="UP000188354">
    <property type="component" value="Chromosome LG06"/>
</dbReference>
<feature type="binding site" description="axial binding residue" evidence="14">
    <location>
        <position position="234"/>
    </location>
    <ligand>
        <name>heme b</name>
        <dbReference type="ChEBI" id="CHEBI:60344"/>
    </ligand>
    <ligandPart>
        <name>Fe</name>
        <dbReference type="ChEBI" id="CHEBI:18248"/>
    </ligandPart>
</feature>
<dbReference type="OrthoDB" id="2113341at2759"/>
<dbReference type="Pfam" id="PF00141">
    <property type="entry name" value="peroxidase"/>
    <property type="match status" value="1"/>
</dbReference>
<evidence type="ECO:0000256" key="14">
    <source>
        <dbReference type="PIRSR" id="PIRSR600823-3"/>
    </source>
</evidence>
<evidence type="ECO:0000256" key="11">
    <source>
        <dbReference type="ARBA" id="ARBA00023157"/>
    </source>
</evidence>
<accession>A0A4P1RH24</accession>
<dbReference type="Gene3D" id="1.10.420.10">
    <property type="entry name" value="Peroxidase, domain 2"/>
    <property type="match status" value="1"/>
</dbReference>
<dbReference type="GO" id="GO:0046872">
    <property type="term" value="F:metal ion binding"/>
    <property type="evidence" value="ECO:0007669"/>
    <property type="project" value="UniProtKB-UniRule"/>
</dbReference>
<feature type="disulfide bond" evidence="16">
    <location>
        <begin position="241"/>
        <end position="273"/>
    </location>
</feature>
<comment type="catalytic activity">
    <reaction evidence="1 17">
        <text>2 a phenolic donor + H2O2 = 2 a phenolic radical donor + 2 H2O</text>
        <dbReference type="Rhea" id="RHEA:56136"/>
        <dbReference type="ChEBI" id="CHEBI:15377"/>
        <dbReference type="ChEBI" id="CHEBI:16240"/>
        <dbReference type="ChEBI" id="CHEBI:139520"/>
        <dbReference type="ChEBI" id="CHEBI:139521"/>
        <dbReference type="EC" id="1.11.1.7"/>
    </reaction>
</comment>
<dbReference type="InterPro" id="IPR033905">
    <property type="entry name" value="Secretory_peroxidase"/>
</dbReference>
<dbReference type="GO" id="GO:0005576">
    <property type="term" value="C:extracellular region"/>
    <property type="evidence" value="ECO:0007669"/>
    <property type="project" value="UniProtKB-SubCell"/>
</dbReference>
<dbReference type="Gene3D" id="1.10.520.10">
    <property type="match status" value="1"/>
</dbReference>
<keyword evidence="7 14" id="KW-0479">Metal-binding</keyword>
<dbReference type="PANTHER" id="PTHR31517">
    <property type="match status" value="1"/>
</dbReference>
<evidence type="ECO:0000313" key="20">
    <source>
        <dbReference type="Proteomes" id="UP000188354"/>
    </source>
</evidence>
<comment type="similarity">
    <text evidence="3">Belongs to the peroxidase family. Ascorbate peroxidase subfamily.</text>
</comment>
<feature type="binding site" evidence="14">
    <location>
        <position position="111"/>
    </location>
    <ligand>
        <name>Ca(2+)</name>
        <dbReference type="ChEBI" id="CHEBI:29108"/>
        <label>1</label>
    </ligand>
</feature>
<feature type="binding site" evidence="14">
    <location>
        <position position="115"/>
    </location>
    <ligand>
        <name>Ca(2+)</name>
        <dbReference type="ChEBI" id="CHEBI:29108"/>
        <label>1</label>
    </ligand>
</feature>
<feature type="binding site" evidence="14">
    <location>
        <position position="109"/>
    </location>
    <ligand>
        <name>Ca(2+)</name>
        <dbReference type="ChEBI" id="CHEBI:29108"/>
        <label>1</label>
    </ligand>
</feature>
<comment type="function">
    <text evidence="2">Removal of H(2)O(2), oxidation of toxic reductants, biosynthesis and degradation of lignin, suberization, auxin catabolism, response to environmental stresses such as wounding, pathogen attack and oxidative stress. These functions might be dependent on each isozyme/isoform in each plant tissue.</text>
</comment>
<dbReference type="PANTHER" id="PTHR31517:SF84">
    <property type="entry name" value="PEROXIDASE"/>
    <property type="match status" value="1"/>
</dbReference>
<keyword evidence="14 17" id="KW-0106">Calcium</keyword>
<evidence type="ECO:0000256" key="6">
    <source>
        <dbReference type="ARBA" id="ARBA00022617"/>
    </source>
</evidence>
<evidence type="ECO:0000256" key="8">
    <source>
        <dbReference type="ARBA" id="ARBA00022729"/>
    </source>
</evidence>
<organism evidence="19 20">
    <name type="scientific">Lupinus angustifolius</name>
    <name type="common">Narrow-leaved blue lupine</name>
    <dbReference type="NCBI Taxonomy" id="3871"/>
    <lineage>
        <taxon>Eukaryota</taxon>
        <taxon>Viridiplantae</taxon>
        <taxon>Streptophyta</taxon>
        <taxon>Embryophyta</taxon>
        <taxon>Tracheophyta</taxon>
        <taxon>Spermatophyta</taxon>
        <taxon>Magnoliopsida</taxon>
        <taxon>eudicotyledons</taxon>
        <taxon>Gunneridae</taxon>
        <taxon>Pentapetalae</taxon>
        <taxon>rosids</taxon>
        <taxon>fabids</taxon>
        <taxon>Fabales</taxon>
        <taxon>Fabaceae</taxon>
        <taxon>Papilionoideae</taxon>
        <taxon>50 kb inversion clade</taxon>
        <taxon>genistoids sensu lato</taxon>
        <taxon>core genistoids</taxon>
        <taxon>Genisteae</taxon>
        <taxon>Lupinus</taxon>
    </lineage>
</organism>
<evidence type="ECO:0000256" key="13">
    <source>
        <dbReference type="PIRSR" id="PIRSR600823-2"/>
    </source>
</evidence>
<keyword evidence="10 14" id="KW-0408">Iron</keyword>
<dbReference type="CDD" id="cd00693">
    <property type="entry name" value="secretory_peroxidase"/>
    <property type="match status" value="1"/>
</dbReference>
<dbReference type="InterPro" id="IPR002016">
    <property type="entry name" value="Haem_peroxidase"/>
</dbReference>
<evidence type="ECO:0000256" key="7">
    <source>
        <dbReference type="ARBA" id="ARBA00022723"/>
    </source>
</evidence>
<dbReference type="GO" id="GO:0042744">
    <property type="term" value="P:hydrogen peroxide catabolic process"/>
    <property type="evidence" value="ECO:0007669"/>
    <property type="project" value="UniProtKB-KW"/>
</dbReference>
<dbReference type="InterPro" id="IPR000823">
    <property type="entry name" value="Peroxidase_pln"/>
</dbReference>
<feature type="signal peptide" evidence="17">
    <location>
        <begin position="1"/>
        <end position="19"/>
    </location>
</feature>
<comment type="cofactor">
    <cofactor evidence="14 17">
        <name>heme b</name>
        <dbReference type="ChEBI" id="CHEBI:60344"/>
    </cofactor>
    <text evidence="14 17">Binds 1 heme b (iron(II)-protoporphyrin IX) group per subunit.</text>
</comment>
<feature type="active site" description="Proton acceptor" evidence="12">
    <location>
        <position position="105"/>
    </location>
</feature>
<dbReference type="SUPFAM" id="SSF48113">
    <property type="entry name" value="Heme-dependent peroxidases"/>
    <property type="match status" value="1"/>
</dbReference>
<keyword evidence="9 17" id="KW-0560">Oxidoreductase</keyword>
<keyword evidence="5 17" id="KW-0575">Peroxidase</keyword>
<feature type="disulfide bond" evidence="16">
    <location>
        <begin position="74"/>
        <end position="155"/>
    </location>
</feature>
<evidence type="ECO:0000256" key="5">
    <source>
        <dbReference type="ARBA" id="ARBA00022559"/>
    </source>
</evidence>
<dbReference type="PROSITE" id="PS00435">
    <property type="entry name" value="PEROXIDASE_1"/>
    <property type="match status" value="1"/>
</dbReference>
<dbReference type="GO" id="GO:0020037">
    <property type="term" value="F:heme binding"/>
    <property type="evidence" value="ECO:0007669"/>
    <property type="project" value="UniProtKB-UniRule"/>
</dbReference>
<gene>
    <name evidence="19" type="ORF">TanjilG_15962</name>
</gene>
<dbReference type="PROSITE" id="PS50873">
    <property type="entry name" value="PEROXIDASE_4"/>
    <property type="match status" value="1"/>
</dbReference>
<dbReference type="FunFam" id="1.10.520.10:FF:000023">
    <property type="entry name" value="Peroxidase"/>
    <property type="match status" value="1"/>
</dbReference>
<evidence type="ECO:0000256" key="3">
    <source>
        <dbReference type="ARBA" id="ARBA00006873"/>
    </source>
</evidence>
<protein>
    <recommendedName>
        <fullName evidence="4 17">Peroxidase</fullName>
        <ecNumber evidence="4 17">1.11.1.7</ecNumber>
    </recommendedName>
</protein>
<dbReference type="EMBL" id="CM007366">
    <property type="protein sequence ID" value="OIW10590.1"/>
    <property type="molecule type" value="Genomic_DNA"/>
</dbReference>
<evidence type="ECO:0000256" key="17">
    <source>
        <dbReference type="RuleBase" id="RU362060"/>
    </source>
</evidence>
<dbReference type="FunFam" id="1.10.420.10:FF:000007">
    <property type="entry name" value="Peroxidase"/>
    <property type="match status" value="1"/>
</dbReference>
<reference evidence="19 20" key="1">
    <citation type="journal article" date="2017" name="Plant Biotechnol. J.">
        <title>A comprehensive draft genome sequence for lupin (Lupinus angustifolius), an emerging health food: insights into plant-microbe interactions and legume evolution.</title>
        <authorList>
            <person name="Hane J.K."/>
            <person name="Ming Y."/>
            <person name="Kamphuis L.G."/>
            <person name="Nelson M.N."/>
            <person name="Garg G."/>
            <person name="Atkins C.A."/>
            <person name="Bayer P.E."/>
            <person name="Bravo A."/>
            <person name="Bringans S."/>
            <person name="Cannon S."/>
            <person name="Edwards D."/>
            <person name="Foley R."/>
            <person name="Gao L.L."/>
            <person name="Harrison M.J."/>
            <person name="Huang W."/>
            <person name="Hurgobin B."/>
            <person name="Li S."/>
            <person name="Liu C.W."/>
            <person name="McGrath A."/>
            <person name="Morahan G."/>
            <person name="Murray J."/>
            <person name="Weller J."/>
            <person name="Jian J."/>
            <person name="Singh K.B."/>
        </authorList>
    </citation>
    <scope>NUCLEOTIDE SEQUENCE [LARGE SCALE GENOMIC DNA]</scope>
    <source>
        <strain evidence="20">cv. Tanjil</strain>
        <tissue evidence="19">Whole plant</tissue>
    </source>
</reference>
<evidence type="ECO:0000256" key="10">
    <source>
        <dbReference type="ARBA" id="ARBA00023004"/>
    </source>
</evidence>
<feature type="binding site" evidence="14">
    <location>
        <position position="289"/>
    </location>
    <ligand>
        <name>Ca(2+)</name>
        <dbReference type="ChEBI" id="CHEBI:29108"/>
        <label>2</label>
    </ligand>
</feature>
<keyword evidence="20" id="KW-1185">Reference proteome</keyword>
<evidence type="ECO:0000313" key="19">
    <source>
        <dbReference type="EMBL" id="OIW10590.1"/>
    </source>
</evidence>
<dbReference type="PROSITE" id="PS00436">
    <property type="entry name" value="PEROXIDASE_2"/>
    <property type="match status" value="1"/>
</dbReference>
<evidence type="ECO:0000256" key="16">
    <source>
        <dbReference type="PIRSR" id="PIRSR600823-5"/>
    </source>
</evidence>
<feature type="binding site" evidence="13">
    <location>
        <position position="204"/>
    </location>
    <ligand>
        <name>substrate</name>
    </ligand>
</feature>
<dbReference type="STRING" id="3871.A0A4P1RH24"/>
<keyword evidence="6 17" id="KW-0349">Heme</keyword>
<feature type="domain" description="Plant heme peroxidase family profile" evidence="18">
    <location>
        <begin position="64"/>
        <end position="369"/>
    </location>
</feature>
<feature type="site" description="Transition state stabilizer" evidence="15">
    <location>
        <position position="101"/>
    </location>
</feature>
<dbReference type="Gramene" id="OIW10590">
    <property type="protein sequence ID" value="OIW10590"/>
    <property type="gene ID" value="TanjilG_15962"/>
</dbReference>
<keyword evidence="11 16" id="KW-1015">Disulfide bond</keyword>
<feature type="binding site" evidence="14">
    <location>
        <position position="113"/>
    </location>
    <ligand>
        <name>Ca(2+)</name>
        <dbReference type="ChEBI" id="CHEBI:29108"/>
        <label>1</label>
    </ligand>
</feature>
<dbReference type="GO" id="GO:0140825">
    <property type="term" value="F:lactoperoxidase activity"/>
    <property type="evidence" value="ECO:0007669"/>
    <property type="project" value="UniProtKB-EC"/>
</dbReference>
<evidence type="ECO:0000256" key="9">
    <source>
        <dbReference type="ARBA" id="ARBA00023002"/>
    </source>
</evidence>
<comment type="cofactor">
    <cofactor evidence="14 17">
        <name>Ca(2+)</name>
        <dbReference type="ChEBI" id="CHEBI:29108"/>
    </cofactor>
    <text evidence="14 17">Binds 2 calcium ions per subunit.</text>
</comment>
<comment type="similarity">
    <text evidence="17">Belongs to the peroxidase family. Classical plant (class III) peroxidase subfamily.</text>
</comment>
<comment type="subcellular location">
    <subcellularLocation>
        <location evidence="17">Secreted</location>
    </subcellularLocation>
</comment>
<dbReference type="InterPro" id="IPR010255">
    <property type="entry name" value="Haem_peroxidase_sf"/>
</dbReference>
<feature type="disulfide bond" evidence="16">
    <location>
        <begin position="161"/>
        <end position="365"/>
    </location>
</feature>
<feature type="binding site" evidence="14">
    <location>
        <position position="106"/>
    </location>
    <ligand>
        <name>Ca(2+)</name>
        <dbReference type="ChEBI" id="CHEBI:29108"/>
        <label>1</label>
    </ligand>
</feature>
<dbReference type="KEGG" id="lang:109349172"/>
<evidence type="ECO:0000256" key="1">
    <source>
        <dbReference type="ARBA" id="ARBA00000189"/>
    </source>
</evidence>
<feature type="binding site" evidence="14">
    <location>
        <position position="128"/>
    </location>
    <ligand>
        <name>Ca(2+)</name>
        <dbReference type="ChEBI" id="CHEBI:29108"/>
        <label>1</label>
    </ligand>
</feature>
<dbReference type="InterPro" id="IPR019794">
    <property type="entry name" value="Peroxidases_AS"/>
</dbReference>
<keyword evidence="8 17" id="KW-0732">Signal</keyword>
<evidence type="ECO:0000256" key="15">
    <source>
        <dbReference type="PIRSR" id="PIRSR600823-4"/>
    </source>
</evidence>
<feature type="binding site" evidence="14">
    <location>
        <position position="291"/>
    </location>
    <ligand>
        <name>Ca(2+)</name>
        <dbReference type="ChEBI" id="CHEBI:29108"/>
        <label>2</label>
    </ligand>
</feature>
<dbReference type="EC" id="1.11.1.7" evidence="4 17"/>
<evidence type="ECO:0000256" key="2">
    <source>
        <dbReference type="ARBA" id="ARBA00002322"/>
    </source>
</evidence>
<keyword evidence="17" id="KW-0964">Secreted</keyword>
<evidence type="ECO:0000256" key="12">
    <source>
        <dbReference type="PIRSR" id="PIRSR600823-1"/>
    </source>
</evidence>
<evidence type="ECO:0000259" key="18">
    <source>
        <dbReference type="PROSITE" id="PS50873"/>
    </source>
</evidence>
<feature type="binding site" evidence="14">
    <location>
        <position position="296"/>
    </location>
    <ligand>
        <name>Ca(2+)</name>
        <dbReference type="ChEBI" id="CHEBI:29108"/>
        <label>2</label>
    </ligand>
</feature>
<sequence>MAWVSLATLLMFLVVLVHSKPIPTYRGFGNDVFNGNKDYDLPGYQKDPEQEKLNGEQVKNVTGNLREGFYSQSCPNAEKIVAEELAQIAKTNPNAVPNLLRLQFHDCFVGGCDASILLDVLPSGEQVEKSSLLNGLLLKGTDIIDDIKTKLEEECPQTVSCSDTLAFATNEALSLAGLPRQAPLGGRRDSIVSLAMLAEDNNLPLPNWSVDQMLAIFEKKGFTAEEMVILLGAHSVGSAHCDMFNERLYDFKGTQKPDPALAALFVDELRKTCTAPGTPQYRNPPVNFDETPTVLDNRFFKNLAEKRKSLLMTDDVLLDDPRTAPTVKKMAAEPELFAKRFPQMMIKLSSLNVLTGNDGQVRIICRSTN</sequence>
<dbReference type="GO" id="GO:0006979">
    <property type="term" value="P:response to oxidative stress"/>
    <property type="evidence" value="ECO:0007669"/>
    <property type="project" value="UniProtKB-UniRule"/>
</dbReference>
<dbReference type="PRINTS" id="PR00461">
    <property type="entry name" value="PLPEROXIDASE"/>
</dbReference>
<feature type="chain" id="PRO_5019882108" description="Peroxidase" evidence="17">
    <location>
        <begin position="20"/>
        <end position="369"/>
    </location>
</feature>
<keyword evidence="17" id="KW-0376">Hydrogen peroxide</keyword>
<feature type="disulfide bond" evidence="16">
    <location>
        <begin position="107"/>
        <end position="112"/>
    </location>
</feature>
<proteinExistence type="inferred from homology"/>
<dbReference type="AlphaFoldDB" id="A0A4P1RH24"/>
<name>A0A4P1RH24_LUPAN</name>
<dbReference type="PRINTS" id="PR00458">
    <property type="entry name" value="PEROXIDASE"/>
</dbReference>